<evidence type="ECO:0000256" key="10">
    <source>
        <dbReference type="PROSITE-ProRule" id="PRU01360"/>
    </source>
</evidence>
<comment type="similarity">
    <text evidence="10 11">Belongs to the TonB-dependent receptor family.</text>
</comment>
<dbReference type="Gene3D" id="2.40.170.20">
    <property type="entry name" value="TonB-dependent receptor, beta-barrel domain"/>
    <property type="match status" value="1"/>
</dbReference>
<keyword evidence="5 12" id="KW-0732">Signal</keyword>
<dbReference type="Pfam" id="PF07715">
    <property type="entry name" value="Plug"/>
    <property type="match status" value="1"/>
</dbReference>
<evidence type="ECO:0000256" key="4">
    <source>
        <dbReference type="ARBA" id="ARBA00022692"/>
    </source>
</evidence>
<keyword evidence="3 10" id="KW-1134">Transmembrane beta strand</keyword>
<dbReference type="GO" id="GO:0044718">
    <property type="term" value="P:siderophore transmembrane transport"/>
    <property type="evidence" value="ECO:0007669"/>
    <property type="project" value="TreeGrafter"/>
</dbReference>
<keyword evidence="9 10" id="KW-0998">Cell outer membrane</keyword>
<sequence>MRRLGIRLLALALAVTFTTTAAWADDSEQVFTLGEIIVSGEKPGVRDISINTVIDAQEIEAMGAKTLVDALQYAPGIHVGTGAKSEPQFFVHGFDQSRSLVLIDGVPYYETYYGKLNLRQIPASIISKIEISKGAPSVLYGPNYLGAVINVITKKGTAKPTIDLTGEVSDANTYRVAAAHANTVGNVNYWLSYDRTSTDGYWLSDDYETHVADIKGTSYVHEDGGLRDHSDREADTLWARIGISPDEDTDVYLNAFHTRSEYGIPVSDKGGFVKKGNIFSDMADIDEYRDWGFDLSARRVATQWLTLRGQAFYHSHDDEYSSYAEPDHSTFLATSRFEDHVLGAALFADVAPCEWDTVRFAVHYRGDSHKSRETEDAEFEEYYSYTGSVAVENEMNYGDWPTVVVGASYDWSTVDKAEEADGTELETPDDKTAFNPMIGLSYRFEDGTRLYGSVAHKSRFPTLSNYFSSKGGNPDLKTEKSINYLIGAERALTDRLDVELSLFMHDVDDYITLTEDSAGNRLQQNIGEVRMMGFEAGTRFRPIDDLALSASYTYNNARNRTDGRATDYIERAPEHILSLGLDYLVPKALVNLHLRARHMRGAYSDLPDMTNPTDEEVKMKDFFVVDGRISKEFMEHYEVYFEMKNIFDVNYYDDGNEYPSPGRNFLLGLKASF</sequence>
<feature type="chain" id="PRO_5032850272" evidence="12">
    <location>
        <begin position="25"/>
        <end position="673"/>
    </location>
</feature>
<comment type="caution">
    <text evidence="15">The sequence shown here is derived from an EMBL/GenBank/DDBJ whole genome shotgun (WGS) entry which is preliminary data.</text>
</comment>
<keyword evidence="7 10" id="KW-0472">Membrane</keyword>
<dbReference type="Proteomes" id="UP000580856">
    <property type="component" value="Unassembled WGS sequence"/>
</dbReference>
<proteinExistence type="inferred from homology"/>
<evidence type="ECO:0000256" key="11">
    <source>
        <dbReference type="RuleBase" id="RU003357"/>
    </source>
</evidence>
<comment type="subcellular location">
    <subcellularLocation>
        <location evidence="1 10">Cell outer membrane</location>
        <topology evidence="1 10">Multi-pass membrane protein</topology>
    </subcellularLocation>
</comment>
<dbReference type="InterPro" id="IPR010917">
    <property type="entry name" value="TonB_rcpt_CS"/>
</dbReference>
<dbReference type="RefSeq" id="WP_167941603.1">
    <property type="nucleotide sequence ID" value="NZ_JAATJA010000002.1"/>
</dbReference>
<dbReference type="PANTHER" id="PTHR30069:SF29">
    <property type="entry name" value="HEMOGLOBIN AND HEMOGLOBIN-HAPTOGLOBIN-BINDING PROTEIN 1-RELATED"/>
    <property type="match status" value="1"/>
</dbReference>
<keyword evidence="16" id="KW-1185">Reference proteome</keyword>
<evidence type="ECO:0000256" key="1">
    <source>
        <dbReference type="ARBA" id="ARBA00004571"/>
    </source>
</evidence>
<reference evidence="15 16" key="1">
    <citation type="submission" date="2020-03" db="EMBL/GenBank/DDBJ databases">
        <title>Genomic Encyclopedia of Type Strains, Phase IV (KMG-IV): sequencing the most valuable type-strain genomes for metagenomic binning, comparative biology and taxonomic classification.</title>
        <authorList>
            <person name="Goeker M."/>
        </authorList>
    </citation>
    <scope>NUCLEOTIDE SEQUENCE [LARGE SCALE GENOMIC DNA]</scope>
    <source>
        <strain evidence="15 16">DSM 24233</strain>
    </source>
</reference>
<keyword evidence="8 15" id="KW-0675">Receptor</keyword>
<evidence type="ECO:0000256" key="9">
    <source>
        <dbReference type="ARBA" id="ARBA00023237"/>
    </source>
</evidence>
<evidence type="ECO:0000256" key="5">
    <source>
        <dbReference type="ARBA" id="ARBA00022729"/>
    </source>
</evidence>
<dbReference type="Gene3D" id="2.170.130.10">
    <property type="entry name" value="TonB-dependent receptor, plug domain"/>
    <property type="match status" value="1"/>
</dbReference>
<dbReference type="EMBL" id="JAATJA010000002">
    <property type="protein sequence ID" value="NJB68548.1"/>
    <property type="molecule type" value="Genomic_DNA"/>
</dbReference>
<dbReference type="CDD" id="cd01347">
    <property type="entry name" value="ligand_gated_channel"/>
    <property type="match status" value="1"/>
</dbReference>
<feature type="signal peptide" evidence="12">
    <location>
        <begin position="1"/>
        <end position="24"/>
    </location>
</feature>
<gene>
    <name evidence="15" type="ORF">GGQ74_002221</name>
</gene>
<evidence type="ECO:0000256" key="12">
    <source>
        <dbReference type="SAM" id="SignalP"/>
    </source>
</evidence>
<dbReference type="SUPFAM" id="SSF56935">
    <property type="entry name" value="Porins"/>
    <property type="match status" value="1"/>
</dbReference>
<evidence type="ECO:0000256" key="3">
    <source>
        <dbReference type="ARBA" id="ARBA00022452"/>
    </source>
</evidence>
<feature type="domain" description="TonB-dependent receptor-like beta-barrel" evidence="13">
    <location>
        <begin position="257"/>
        <end position="646"/>
    </location>
</feature>
<evidence type="ECO:0000256" key="8">
    <source>
        <dbReference type="ARBA" id="ARBA00023170"/>
    </source>
</evidence>
<dbReference type="InterPro" id="IPR036942">
    <property type="entry name" value="Beta-barrel_TonB_sf"/>
</dbReference>
<dbReference type="AlphaFoldDB" id="A0A846QK15"/>
<dbReference type="GO" id="GO:0009279">
    <property type="term" value="C:cell outer membrane"/>
    <property type="evidence" value="ECO:0007669"/>
    <property type="project" value="UniProtKB-SubCell"/>
</dbReference>
<keyword evidence="6 11" id="KW-0798">TonB box</keyword>
<evidence type="ECO:0000256" key="2">
    <source>
        <dbReference type="ARBA" id="ARBA00022448"/>
    </source>
</evidence>
<name>A0A846QK15_9BACT</name>
<dbReference type="InterPro" id="IPR039426">
    <property type="entry name" value="TonB-dep_rcpt-like"/>
</dbReference>
<dbReference type="PROSITE" id="PS01156">
    <property type="entry name" value="TONB_DEPENDENT_REC_2"/>
    <property type="match status" value="1"/>
</dbReference>
<dbReference type="PROSITE" id="PS52016">
    <property type="entry name" value="TONB_DEPENDENT_REC_3"/>
    <property type="match status" value="1"/>
</dbReference>
<evidence type="ECO:0000313" key="16">
    <source>
        <dbReference type="Proteomes" id="UP000580856"/>
    </source>
</evidence>
<organism evidence="15 16">
    <name type="scientific">Desulfobaculum xiamenense</name>
    <dbReference type="NCBI Taxonomy" id="995050"/>
    <lineage>
        <taxon>Bacteria</taxon>
        <taxon>Pseudomonadati</taxon>
        <taxon>Thermodesulfobacteriota</taxon>
        <taxon>Desulfovibrionia</taxon>
        <taxon>Desulfovibrionales</taxon>
        <taxon>Desulfovibrionaceae</taxon>
        <taxon>Desulfobaculum</taxon>
    </lineage>
</organism>
<evidence type="ECO:0000259" key="14">
    <source>
        <dbReference type="Pfam" id="PF07715"/>
    </source>
</evidence>
<dbReference type="InterPro" id="IPR037066">
    <property type="entry name" value="Plug_dom_sf"/>
</dbReference>
<dbReference type="InterPro" id="IPR000531">
    <property type="entry name" value="Beta-barrel_TonB"/>
</dbReference>
<dbReference type="Pfam" id="PF00593">
    <property type="entry name" value="TonB_dep_Rec_b-barrel"/>
    <property type="match status" value="1"/>
</dbReference>
<evidence type="ECO:0000313" key="15">
    <source>
        <dbReference type="EMBL" id="NJB68548.1"/>
    </source>
</evidence>
<keyword evidence="4 10" id="KW-0812">Transmembrane</keyword>
<evidence type="ECO:0000256" key="7">
    <source>
        <dbReference type="ARBA" id="ARBA00023136"/>
    </source>
</evidence>
<evidence type="ECO:0000256" key="6">
    <source>
        <dbReference type="ARBA" id="ARBA00023077"/>
    </source>
</evidence>
<dbReference type="PANTHER" id="PTHR30069">
    <property type="entry name" value="TONB-DEPENDENT OUTER MEMBRANE RECEPTOR"/>
    <property type="match status" value="1"/>
</dbReference>
<evidence type="ECO:0000259" key="13">
    <source>
        <dbReference type="Pfam" id="PF00593"/>
    </source>
</evidence>
<keyword evidence="2 10" id="KW-0813">Transport</keyword>
<feature type="domain" description="TonB-dependent receptor plug" evidence="14">
    <location>
        <begin position="51"/>
        <end position="148"/>
    </location>
</feature>
<dbReference type="GO" id="GO:0015344">
    <property type="term" value="F:siderophore uptake transmembrane transporter activity"/>
    <property type="evidence" value="ECO:0007669"/>
    <property type="project" value="TreeGrafter"/>
</dbReference>
<accession>A0A846QK15</accession>
<dbReference type="InterPro" id="IPR012910">
    <property type="entry name" value="Plug_dom"/>
</dbReference>
<protein>
    <submittedName>
        <fullName evidence="15">Iron complex outermembrane receptor protein</fullName>
    </submittedName>
</protein>